<evidence type="ECO:0000256" key="2">
    <source>
        <dbReference type="ARBA" id="ARBA00022475"/>
    </source>
</evidence>
<dbReference type="SUPFAM" id="SSF103473">
    <property type="entry name" value="MFS general substrate transporter"/>
    <property type="match status" value="1"/>
</dbReference>
<dbReference type="OrthoDB" id="341844at2157"/>
<dbReference type="GO" id="GO:0005886">
    <property type="term" value="C:plasma membrane"/>
    <property type="evidence" value="ECO:0007669"/>
    <property type="project" value="UniProtKB-SubCell"/>
</dbReference>
<feature type="transmembrane region" description="Helical" evidence="6">
    <location>
        <begin position="73"/>
        <end position="93"/>
    </location>
</feature>
<feature type="transmembrane region" description="Helical" evidence="6">
    <location>
        <begin position="162"/>
        <end position="182"/>
    </location>
</feature>
<feature type="transmembrane region" description="Helical" evidence="6">
    <location>
        <begin position="219"/>
        <end position="238"/>
    </location>
</feature>
<keyword evidence="3 6" id="KW-0812">Transmembrane</keyword>
<keyword evidence="5 6" id="KW-0472">Membrane</keyword>
<evidence type="ECO:0000256" key="1">
    <source>
        <dbReference type="ARBA" id="ARBA00004651"/>
    </source>
</evidence>
<dbReference type="InterPro" id="IPR036259">
    <property type="entry name" value="MFS_trans_sf"/>
</dbReference>
<evidence type="ECO:0000256" key="5">
    <source>
        <dbReference type="ARBA" id="ARBA00023136"/>
    </source>
</evidence>
<evidence type="ECO:0000256" key="4">
    <source>
        <dbReference type="ARBA" id="ARBA00022989"/>
    </source>
</evidence>
<dbReference type="KEGG" id="hdf:AArcSl_0177"/>
<gene>
    <name evidence="8" type="ORF">AArcSl_0177</name>
</gene>
<evidence type="ECO:0000313" key="9">
    <source>
        <dbReference type="Proteomes" id="UP000263012"/>
    </source>
</evidence>
<dbReference type="GeneID" id="37876512"/>
<keyword evidence="4 6" id="KW-1133">Transmembrane helix</keyword>
<feature type="transmembrane region" description="Helical" evidence="6">
    <location>
        <begin position="99"/>
        <end position="120"/>
    </location>
</feature>
<accession>A0A343TFG0</accession>
<dbReference type="PANTHER" id="PTHR43124">
    <property type="entry name" value="PURINE EFFLUX PUMP PBUE"/>
    <property type="match status" value="1"/>
</dbReference>
<feature type="transmembrane region" description="Helical" evidence="6">
    <location>
        <begin position="47"/>
        <end position="66"/>
    </location>
</feature>
<dbReference type="EMBL" id="CP025066">
    <property type="protein sequence ID" value="AUX07832.1"/>
    <property type="molecule type" value="Genomic_DNA"/>
</dbReference>
<dbReference type="GO" id="GO:0022857">
    <property type="term" value="F:transmembrane transporter activity"/>
    <property type="evidence" value="ECO:0007669"/>
    <property type="project" value="InterPro"/>
</dbReference>
<feature type="transmembrane region" description="Helical" evidence="6">
    <location>
        <begin position="279"/>
        <end position="312"/>
    </location>
</feature>
<reference evidence="9" key="1">
    <citation type="submission" date="2017-11" db="EMBL/GenBank/DDBJ databases">
        <title>Phenotypic and genomic properties of facultatively anaerobic sulfur-reducing natronoarchaea from hypersaline soda lakes.</title>
        <authorList>
            <person name="Sorokin D.Y."/>
            <person name="Kublanov I.V."/>
            <person name="Roman P."/>
            <person name="Sinninghe Damste J.S."/>
            <person name="Golyshin P.N."/>
            <person name="Rojo D."/>
            <person name="Ciordia S."/>
            <person name="Mena M.D.C."/>
            <person name="Ferrer M."/>
            <person name="Messina E."/>
            <person name="Smedile F."/>
            <person name="La Spada G."/>
            <person name="La Cono V."/>
            <person name="Yakimov M.M."/>
        </authorList>
    </citation>
    <scope>NUCLEOTIDE SEQUENCE [LARGE SCALE GENOMIC DNA]</scope>
    <source>
        <strain evidence="9">AArc-Sl</strain>
    </source>
</reference>
<keyword evidence="2" id="KW-1003">Cell membrane</keyword>
<feature type="domain" description="Major facilitator superfamily (MFS) profile" evidence="7">
    <location>
        <begin position="7"/>
        <end position="390"/>
    </location>
</feature>
<evidence type="ECO:0000313" key="8">
    <source>
        <dbReference type="EMBL" id="AUX07832.1"/>
    </source>
</evidence>
<protein>
    <submittedName>
        <fullName evidence="8">Major facilitator superfamily MFS_1</fullName>
    </submittedName>
</protein>
<proteinExistence type="predicted"/>
<name>A0A343TFG0_9EURY</name>
<feature type="transmembrane region" description="Helical" evidence="6">
    <location>
        <begin position="244"/>
        <end position="267"/>
    </location>
</feature>
<dbReference type="PANTHER" id="PTHR43124:SF3">
    <property type="entry name" value="CHLORAMPHENICOL EFFLUX PUMP RV0191"/>
    <property type="match status" value="1"/>
</dbReference>
<dbReference type="InterPro" id="IPR020846">
    <property type="entry name" value="MFS_dom"/>
</dbReference>
<evidence type="ECO:0000259" key="7">
    <source>
        <dbReference type="PROSITE" id="PS50850"/>
    </source>
</evidence>
<feature type="transmembrane region" description="Helical" evidence="6">
    <location>
        <begin position="364"/>
        <end position="385"/>
    </location>
</feature>
<dbReference type="InterPro" id="IPR011701">
    <property type="entry name" value="MFS"/>
</dbReference>
<evidence type="ECO:0000256" key="6">
    <source>
        <dbReference type="SAM" id="Phobius"/>
    </source>
</evidence>
<feature type="transmembrane region" description="Helical" evidence="6">
    <location>
        <begin position="332"/>
        <end position="357"/>
    </location>
</feature>
<feature type="transmembrane region" description="Helical" evidence="6">
    <location>
        <begin position="132"/>
        <end position="150"/>
    </location>
</feature>
<keyword evidence="9" id="KW-1185">Reference proteome</keyword>
<dbReference type="AlphaFoldDB" id="A0A343TFG0"/>
<sequence>MQIRTRVLVVLSLSVGVISFSWANYSAVLPLVVADLTLSGTEAGVIYSAYFVGYVLAILPAGIIADRDSPRRLVGITAIGTGVFSVAFAYLTVGVVTGSVFRILAGACFAGVYVPGMKLLSDWFDAGDRGRAFGLYVGVLSLGSGVAYPLSTWLATVDDWRFAIAVTSSVAVPAGLAVLWLAADATGTGTGDVAFDFSVFREKKYLYVTTAYASHNWELFGVQNWIVAFLVATPAVVATGSPEVTAGVLGGVLVAFGAPGNVLGGWLSDRLGRIPTSGGALAASGVITVSLGIFDWTIVAVLAGVILVYGIVLAADSAPLSTAMSEIADDDHVGAALAGQSLLGFIPGMISPVVFGVALDRSGFAAAFGTLFVGVVVGLGSLWLLRRELDSEPDFSITGR</sequence>
<evidence type="ECO:0000256" key="3">
    <source>
        <dbReference type="ARBA" id="ARBA00022692"/>
    </source>
</evidence>
<dbReference type="Proteomes" id="UP000263012">
    <property type="component" value="Chromosome"/>
</dbReference>
<dbReference type="InterPro" id="IPR050189">
    <property type="entry name" value="MFS_Efflux_Transporters"/>
</dbReference>
<dbReference type="PROSITE" id="PS50850">
    <property type="entry name" value="MFS"/>
    <property type="match status" value="1"/>
</dbReference>
<dbReference type="RefSeq" id="WP_119813814.1">
    <property type="nucleotide sequence ID" value="NZ_CP025066.1"/>
</dbReference>
<comment type="subcellular location">
    <subcellularLocation>
        <location evidence="1">Cell membrane</location>
        <topology evidence="1">Multi-pass membrane protein</topology>
    </subcellularLocation>
</comment>
<organism evidence="8 9">
    <name type="scientific">Halalkaliarchaeum desulfuricum</name>
    <dbReference type="NCBI Taxonomy" id="2055893"/>
    <lineage>
        <taxon>Archaea</taxon>
        <taxon>Methanobacteriati</taxon>
        <taxon>Methanobacteriota</taxon>
        <taxon>Stenosarchaea group</taxon>
        <taxon>Halobacteria</taxon>
        <taxon>Halobacteriales</taxon>
        <taxon>Haloferacaceae</taxon>
        <taxon>Halalkaliarchaeum</taxon>
    </lineage>
</organism>
<dbReference type="Pfam" id="PF07690">
    <property type="entry name" value="MFS_1"/>
    <property type="match status" value="1"/>
</dbReference>
<dbReference type="Gene3D" id="1.20.1250.20">
    <property type="entry name" value="MFS general substrate transporter like domains"/>
    <property type="match status" value="2"/>
</dbReference>